<keyword evidence="1" id="KW-0472">Membrane</keyword>
<evidence type="ECO:0000259" key="2">
    <source>
        <dbReference type="PROSITE" id="PS50850"/>
    </source>
</evidence>
<reference evidence="5 6" key="2">
    <citation type="submission" date="2016-10" db="EMBL/GenBank/DDBJ databases">
        <authorList>
            <person name="Varghese N."/>
            <person name="Submissions S."/>
        </authorList>
    </citation>
    <scope>NUCLEOTIDE SEQUENCE [LARGE SCALE GENOMIC DNA]</scope>
    <source>
        <strain evidence="3 6">CDM_1</strain>
        <strain evidence="5">CDM_6</strain>
    </source>
</reference>
<accession>A0A1I0EMG7</accession>
<keyword evidence="1" id="KW-1133">Transmembrane helix</keyword>
<dbReference type="InterPro" id="IPR020846">
    <property type="entry name" value="MFS_dom"/>
</dbReference>
<dbReference type="EMBL" id="FMZP01000009">
    <property type="protein sequence ID" value="SDC91443.1"/>
    <property type="molecule type" value="Genomic_DNA"/>
</dbReference>
<feature type="domain" description="Major facilitator superfamily (MFS) profile" evidence="2">
    <location>
        <begin position="49"/>
        <end position="435"/>
    </location>
</feature>
<feature type="transmembrane region" description="Helical" evidence="1">
    <location>
        <begin position="58"/>
        <end position="76"/>
    </location>
</feature>
<evidence type="ECO:0000313" key="3">
    <source>
        <dbReference type="EMBL" id="SDC91443.1"/>
    </source>
</evidence>
<dbReference type="Proteomes" id="UP000199320">
    <property type="component" value="Unassembled WGS sequence"/>
</dbReference>
<dbReference type="STRING" id="392421.SAMN04488694_10735"/>
<feature type="transmembrane region" description="Helical" evidence="1">
    <location>
        <begin position="110"/>
        <end position="130"/>
    </location>
</feature>
<gene>
    <name evidence="4" type="ORF">SAMN04488694_10735</name>
    <name evidence="3" type="ORF">SAMN05192552_100934</name>
</gene>
<keyword evidence="1" id="KW-0812">Transmembrane</keyword>
<dbReference type="SUPFAM" id="SSF103473">
    <property type="entry name" value="MFS general substrate transporter"/>
    <property type="match status" value="1"/>
</dbReference>
<sequence length="442" mass="45594">MASVSGIEGTINNRTLNNNCVANTRLTRLRHTIRDLFDARGVPAADQRLIGYTTGAHALDHLVILSIPLFIPIWIAEFQVTTYELGLLVTLMTGLYGAMALPSGILSDRFGADTVITGFLLLTGGVFLAVPFIDSFAALAVVVALAGVGAGFYHPPALAFISREAEAPSKGFAYHGIGANLGIGIGPLLITAGLAVSDWRTVLGLLAVPLLGFGVLFALRGPSDSNDHTASTHSLGDVLSQLRALVTPVFLGIIAVYVFAGIYYRGTLTFLPQFIDTLSSLPSLDLAGASVGAGQWLYSLILLTGSVGQIAGGHLGERFEIERVLLGVFAATSLALLALGGLSGTAVIGVGLVFGALLFTLAPLQSSLVAKHTPDAGQGIGFGLVFTVNFGIGALGASLAGWLLSSSSYSLLFGVLAVFPLVAAAAVLSVSKTGRPPESHAQ</sequence>
<dbReference type="PANTHER" id="PTHR43129">
    <property type="entry name" value="FOSMIDOMYCIN RESISTANCE PROTEIN"/>
    <property type="match status" value="1"/>
</dbReference>
<feature type="transmembrane region" description="Helical" evidence="1">
    <location>
        <begin position="348"/>
        <end position="370"/>
    </location>
</feature>
<feature type="transmembrane region" description="Helical" evidence="1">
    <location>
        <begin position="136"/>
        <end position="160"/>
    </location>
</feature>
<dbReference type="GO" id="GO:0022857">
    <property type="term" value="F:transmembrane transporter activity"/>
    <property type="evidence" value="ECO:0007669"/>
    <property type="project" value="InterPro"/>
</dbReference>
<dbReference type="AlphaFoldDB" id="A0A1I0EMG7"/>
<feature type="transmembrane region" description="Helical" evidence="1">
    <location>
        <begin position="324"/>
        <end position="342"/>
    </location>
</feature>
<feature type="transmembrane region" description="Helical" evidence="1">
    <location>
        <begin position="382"/>
        <end position="403"/>
    </location>
</feature>
<keyword evidence="5" id="KW-1185">Reference proteome</keyword>
<evidence type="ECO:0000313" key="5">
    <source>
        <dbReference type="Proteomes" id="UP000199320"/>
    </source>
</evidence>
<feature type="transmembrane region" description="Helical" evidence="1">
    <location>
        <begin position="409"/>
        <end position="430"/>
    </location>
</feature>
<name>A0A1I0EMG7_9EURY</name>
<dbReference type="PROSITE" id="PS50850">
    <property type="entry name" value="MFS"/>
    <property type="match status" value="1"/>
</dbReference>
<dbReference type="EMBL" id="FOIC01000007">
    <property type="protein sequence ID" value="SET46437.1"/>
    <property type="molecule type" value="Genomic_DNA"/>
</dbReference>
<feature type="transmembrane region" description="Helical" evidence="1">
    <location>
        <begin position="242"/>
        <end position="264"/>
    </location>
</feature>
<dbReference type="PANTHER" id="PTHR43129:SF1">
    <property type="entry name" value="FOSMIDOMYCIN RESISTANCE PROTEIN"/>
    <property type="match status" value="1"/>
</dbReference>
<feature type="transmembrane region" description="Helical" evidence="1">
    <location>
        <begin position="172"/>
        <end position="196"/>
    </location>
</feature>
<dbReference type="InterPro" id="IPR011701">
    <property type="entry name" value="MFS"/>
</dbReference>
<dbReference type="GO" id="GO:0005886">
    <property type="term" value="C:plasma membrane"/>
    <property type="evidence" value="ECO:0007669"/>
    <property type="project" value="TreeGrafter"/>
</dbReference>
<dbReference type="Pfam" id="PF07690">
    <property type="entry name" value="MFS_1"/>
    <property type="match status" value="2"/>
</dbReference>
<dbReference type="Gene3D" id="1.20.1250.20">
    <property type="entry name" value="MFS general substrate transporter like domains"/>
    <property type="match status" value="2"/>
</dbReference>
<proteinExistence type="predicted"/>
<evidence type="ECO:0000313" key="6">
    <source>
        <dbReference type="Proteomes" id="UP000324021"/>
    </source>
</evidence>
<evidence type="ECO:0000256" key="1">
    <source>
        <dbReference type="SAM" id="Phobius"/>
    </source>
</evidence>
<feature type="transmembrane region" description="Helical" evidence="1">
    <location>
        <begin position="82"/>
        <end position="101"/>
    </location>
</feature>
<organism evidence="4 5">
    <name type="scientific">Natrinema hispanicum</name>
    <dbReference type="NCBI Taxonomy" id="392421"/>
    <lineage>
        <taxon>Archaea</taxon>
        <taxon>Methanobacteriati</taxon>
        <taxon>Methanobacteriota</taxon>
        <taxon>Stenosarchaea group</taxon>
        <taxon>Halobacteria</taxon>
        <taxon>Halobacteriales</taxon>
        <taxon>Natrialbaceae</taxon>
        <taxon>Natrinema</taxon>
    </lineage>
</organism>
<dbReference type="Proteomes" id="UP000324021">
    <property type="component" value="Unassembled WGS sequence"/>
</dbReference>
<dbReference type="InterPro" id="IPR036259">
    <property type="entry name" value="MFS_trans_sf"/>
</dbReference>
<evidence type="ECO:0000313" key="4">
    <source>
        <dbReference type="EMBL" id="SET46437.1"/>
    </source>
</evidence>
<reference evidence="4" key="1">
    <citation type="submission" date="2016-10" db="EMBL/GenBank/DDBJ databases">
        <authorList>
            <person name="de Groot N.N."/>
        </authorList>
    </citation>
    <scope>NUCLEOTIDE SEQUENCE [LARGE SCALE GENOMIC DNA]</scope>
    <source>
        <strain evidence="4">CDM_6</strain>
    </source>
</reference>
<protein>
    <submittedName>
        <fullName evidence="4">Predicted arabinose efflux permease, MFS family</fullName>
    </submittedName>
</protein>
<feature type="transmembrane region" description="Helical" evidence="1">
    <location>
        <begin position="202"/>
        <end position="221"/>
    </location>
</feature>